<proteinExistence type="predicted"/>
<evidence type="ECO:0000313" key="1">
    <source>
        <dbReference type="EMBL" id="GGP78754.1"/>
    </source>
</evidence>
<reference evidence="1" key="1">
    <citation type="journal article" date="2014" name="Int. J. Syst. Evol. Microbiol.">
        <title>Complete genome sequence of Corynebacterium casei LMG S-19264T (=DSM 44701T), isolated from a smear-ripened cheese.</title>
        <authorList>
            <consortium name="US DOE Joint Genome Institute (JGI-PGF)"/>
            <person name="Walter F."/>
            <person name="Albersmeier A."/>
            <person name="Kalinowski J."/>
            <person name="Ruckert C."/>
        </authorList>
    </citation>
    <scope>NUCLEOTIDE SEQUENCE</scope>
    <source>
        <strain evidence="1">JCM 3313</strain>
    </source>
</reference>
<gene>
    <name evidence="1" type="ORF">GCM10010185_60740</name>
</gene>
<dbReference type="AlphaFoldDB" id="A0A918AUX6"/>
<dbReference type="InterPro" id="IPR036736">
    <property type="entry name" value="ACP-like_sf"/>
</dbReference>
<accession>A0A918AUX6</accession>
<dbReference type="EMBL" id="BMRG01000018">
    <property type="protein sequence ID" value="GGP78754.1"/>
    <property type="molecule type" value="Genomic_DNA"/>
</dbReference>
<sequence length="88" mass="9156">MISVDVLDDAGRAVVAVLVAEAAHPVEVAVRAGTPLAGGGLELTSLELMRALFKLEESLDVELDEAISDSELRTVGDVVEAVRRSQGG</sequence>
<organism evidence="1 2">
    <name type="scientific">Saccharothrix coeruleofusca</name>
    <dbReference type="NCBI Taxonomy" id="33919"/>
    <lineage>
        <taxon>Bacteria</taxon>
        <taxon>Bacillati</taxon>
        <taxon>Actinomycetota</taxon>
        <taxon>Actinomycetes</taxon>
        <taxon>Pseudonocardiales</taxon>
        <taxon>Pseudonocardiaceae</taxon>
        <taxon>Saccharothrix</taxon>
    </lineage>
</organism>
<evidence type="ECO:0008006" key="3">
    <source>
        <dbReference type="Google" id="ProtNLM"/>
    </source>
</evidence>
<reference evidence="1" key="2">
    <citation type="submission" date="2020-09" db="EMBL/GenBank/DDBJ databases">
        <authorList>
            <person name="Sun Q."/>
            <person name="Ohkuma M."/>
        </authorList>
    </citation>
    <scope>NUCLEOTIDE SEQUENCE</scope>
    <source>
        <strain evidence="1">JCM 3313</strain>
    </source>
</reference>
<dbReference type="Proteomes" id="UP000639606">
    <property type="component" value="Unassembled WGS sequence"/>
</dbReference>
<evidence type="ECO:0000313" key="2">
    <source>
        <dbReference type="Proteomes" id="UP000639606"/>
    </source>
</evidence>
<name>A0A918AUX6_9PSEU</name>
<dbReference type="Gene3D" id="1.10.1200.10">
    <property type="entry name" value="ACP-like"/>
    <property type="match status" value="1"/>
</dbReference>
<keyword evidence="2" id="KW-1185">Reference proteome</keyword>
<dbReference type="SUPFAM" id="SSF47336">
    <property type="entry name" value="ACP-like"/>
    <property type="match status" value="1"/>
</dbReference>
<comment type="caution">
    <text evidence="1">The sequence shown here is derived from an EMBL/GenBank/DDBJ whole genome shotgun (WGS) entry which is preliminary data.</text>
</comment>
<protein>
    <recommendedName>
        <fullName evidence="3">Carrier domain-containing protein</fullName>
    </recommendedName>
</protein>